<proteinExistence type="predicted"/>
<dbReference type="AlphaFoldDB" id="A0AAI9TRQ6"/>
<dbReference type="EMBL" id="LACB01000016">
    <property type="protein sequence ID" value="KAJ9492188.1"/>
    <property type="molecule type" value="Genomic_DNA"/>
</dbReference>
<organism evidence="1 2">
    <name type="scientific">Penicillium thymicola</name>
    <dbReference type="NCBI Taxonomy" id="293382"/>
    <lineage>
        <taxon>Eukaryota</taxon>
        <taxon>Fungi</taxon>
        <taxon>Dikarya</taxon>
        <taxon>Ascomycota</taxon>
        <taxon>Pezizomycotina</taxon>
        <taxon>Eurotiomycetes</taxon>
        <taxon>Eurotiomycetidae</taxon>
        <taxon>Eurotiales</taxon>
        <taxon>Aspergillaceae</taxon>
        <taxon>Penicillium</taxon>
    </lineage>
</organism>
<evidence type="ECO:0000313" key="2">
    <source>
        <dbReference type="Proteomes" id="UP001227192"/>
    </source>
</evidence>
<dbReference type="Proteomes" id="UP001227192">
    <property type="component" value="Unassembled WGS sequence"/>
</dbReference>
<accession>A0AAI9TRQ6</accession>
<reference evidence="1" key="1">
    <citation type="submission" date="2015-06" db="EMBL/GenBank/DDBJ databases">
        <authorList>
            <person name="Nguyen H."/>
        </authorList>
    </citation>
    <scope>NUCLEOTIDE SEQUENCE</scope>
    <source>
        <strain evidence="1">DAOM 180753</strain>
    </source>
</reference>
<evidence type="ECO:0000313" key="1">
    <source>
        <dbReference type="EMBL" id="KAJ9492188.1"/>
    </source>
</evidence>
<name>A0AAI9TRQ6_PENTH</name>
<keyword evidence="2" id="KW-1185">Reference proteome</keyword>
<gene>
    <name evidence="1" type="ORF">VN97_g1034</name>
</gene>
<sequence length="78" mass="8622">MFSVLTTHVLNAISQIHLAVLDVSFAIIKLRVKHGYRRTDYGSDLGGVGSLLAIEGNTTENRTENFSEYLGSPVGRWQ</sequence>
<reference evidence="1" key="2">
    <citation type="journal article" date="2016" name="Fungal Biol.">
        <title>Ochratoxin A production by Penicillium thymicola.</title>
        <authorList>
            <person name="Nguyen H.D.T."/>
            <person name="McMullin D.R."/>
            <person name="Ponomareva E."/>
            <person name="Riley R."/>
            <person name="Pomraning K.R."/>
            <person name="Baker S.E."/>
            <person name="Seifert K.A."/>
        </authorList>
    </citation>
    <scope>NUCLEOTIDE SEQUENCE</scope>
    <source>
        <strain evidence="1">DAOM 180753</strain>
    </source>
</reference>
<protein>
    <submittedName>
        <fullName evidence="1">Uncharacterized protein</fullName>
    </submittedName>
</protein>
<comment type="caution">
    <text evidence="1">The sequence shown here is derived from an EMBL/GenBank/DDBJ whole genome shotgun (WGS) entry which is preliminary data.</text>
</comment>